<dbReference type="HAMAP" id="MF_01023">
    <property type="entry name" value="HisC_aminotrans_2"/>
    <property type="match status" value="1"/>
</dbReference>
<evidence type="ECO:0000256" key="9">
    <source>
        <dbReference type="ARBA" id="ARBA00030262"/>
    </source>
</evidence>
<dbReference type="Gene3D" id="3.90.1150.10">
    <property type="entry name" value="Aspartate Aminotransferase, domain 1"/>
    <property type="match status" value="1"/>
</dbReference>
<dbReference type="InterPro" id="IPR005861">
    <property type="entry name" value="HisP_aminotrans"/>
</dbReference>
<dbReference type="GO" id="GO:0000105">
    <property type="term" value="P:L-histidine biosynthetic process"/>
    <property type="evidence" value="ECO:0007669"/>
    <property type="project" value="UniProtKB-KW"/>
</dbReference>
<gene>
    <name evidence="12" type="primary">HPA1</name>
    <name evidence="12" type="ordered locus">Bathy14g02340</name>
</gene>
<dbReference type="GO" id="GO:0004400">
    <property type="term" value="F:histidinol-phosphate transaminase activity"/>
    <property type="evidence" value="ECO:0007669"/>
    <property type="project" value="UniProtKB-EC"/>
</dbReference>
<reference evidence="12 13" key="1">
    <citation type="submission" date="2011-10" db="EMBL/GenBank/DDBJ databases">
        <authorList>
            <person name="Genoscope - CEA"/>
        </authorList>
    </citation>
    <scope>NUCLEOTIDE SEQUENCE [LARGE SCALE GENOMIC DNA]</scope>
    <source>
        <strain evidence="12 13">RCC 1105</strain>
    </source>
</reference>
<dbReference type="EC" id="2.6.1.9" evidence="3"/>
<keyword evidence="4 12" id="KW-0032">Aminotransferase</keyword>
<evidence type="ECO:0000256" key="2">
    <source>
        <dbReference type="ARBA" id="ARBA00005011"/>
    </source>
</evidence>
<dbReference type="PANTHER" id="PTHR42885:SF2">
    <property type="entry name" value="HISTIDINOL-PHOSPHATE AMINOTRANSFERASE"/>
    <property type="match status" value="1"/>
</dbReference>
<dbReference type="Pfam" id="PF00155">
    <property type="entry name" value="Aminotran_1_2"/>
    <property type="match status" value="1"/>
</dbReference>
<dbReference type="PANTHER" id="PTHR42885">
    <property type="entry name" value="HISTIDINOL-PHOSPHATE AMINOTRANSFERASE-RELATED"/>
    <property type="match status" value="1"/>
</dbReference>
<dbReference type="EMBL" id="FO082265">
    <property type="protein sequence ID" value="CCO19547.1"/>
    <property type="molecule type" value="Genomic_DNA"/>
</dbReference>
<dbReference type="AlphaFoldDB" id="K8EMV3"/>
<keyword evidence="6" id="KW-0808">Transferase</keyword>
<dbReference type="GO" id="GO:0030170">
    <property type="term" value="F:pyridoxal phosphate binding"/>
    <property type="evidence" value="ECO:0007669"/>
    <property type="project" value="InterPro"/>
</dbReference>
<comment type="catalytic activity">
    <reaction evidence="10">
        <text>L-histidinol phosphate + 2-oxoglutarate = 3-(imidazol-4-yl)-2-oxopropyl phosphate + L-glutamate</text>
        <dbReference type="Rhea" id="RHEA:23744"/>
        <dbReference type="ChEBI" id="CHEBI:16810"/>
        <dbReference type="ChEBI" id="CHEBI:29985"/>
        <dbReference type="ChEBI" id="CHEBI:57766"/>
        <dbReference type="ChEBI" id="CHEBI:57980"/>
        <dbReference type="EC" id="2.6.1.9"/>
    </reaction>
</comment>
<dbReference type="eggNOG" id="KOG0633">
    <property type="taxonomic scope" value="Eukaryota"/>
</dbReference>
<dbReference type="OrthoDB" id="2015537at2759"/>
<dbReference type="Gene3D" id="3.40.640.10">
    <property type="entry name" value="Type I PLP-dependent aspartate aminotransferase-like (Major domain)"/>
    <property type="match status" value="1"/>
</dbReference>
<keyword evidence="13" id="KW-1185">Reference proteome</keyword>
<evidence type="ECO:0000256" key="8">
    <source>
        <dbReference type="ARBA" id="ARBA00023102"/>
    </source>
</evidence>
<sequence length="413" mass="46571">MSLSLRHISHRRTSCSKIGAKSFRRREPCKLSVPSAIKDPKTTRSLDAKEFIRKHILELAPYKSIVPFDVLSEKLNRPTSDIVKLDANENPYGPPPEVFSALKNIEFPHIYPDPESRKLRGLLAQECRIPIENIMIGCGADELIDLVLRAILEPKDVLINTPPTFGMYEFDCSINITVNVPRKPAPSFGIDVKSIKEAVFKNNAKILMITSPNNPDGSVISREEIEELLELPCLVVLDEAYIEFYGVEHSLVGEVPKRQNLIVLRTFSKRAALAGLRVGYGVFPLHLIEFLWRMKQPYNVSVVAELAACAALSNPDYLEDVKNALVSERENMFEMMSKFSFLEPYESQSNFILCRVISGRAEELKNFLESDGVIVRYYSSPPELSGCIRVSVGLPEHTVRLKSALLKYMENSK</sequence>
<dbReference type="InterPro" id="IPR015422">
    <property type="entry name" value="PyrdxlP-dep_Trfase_small"/>
</dbReference>
<dbReference type="KEGG" id="bpg:Bathy14g02340"/>
<accession>K8EMV3</accession>
<protein>
    <recommendedName>
        <fullName evidence="3">histidinol-phosphate transaminase</fullName>
        <ecNumber evidence="3">2.6.1.9</ecNumber>
    </recommendedName>
    <alternativeName>
        <fullName evidence="9">Imidazole acetol-phosphate transaminase</fullName>
    </alternativeName>
</protein>
<evidence type="ECO:0000256" key="4">
    <source>
        <dbReference type="ARBA" id="ARBA00022576"/>
    </source>
</evidence>
<dbReference type="RefSeq" id="XP_007509090.1">
    <property type="nucleotide sequence ID" value="XM_007509028.1"/>
</dbReference>
<evidence type="ECO:0000256" key="5">
    <source>
        <dbReference type="ARBA" id="ARBA00022605"/>
    </source>
</evidence>
<evidence type="ECO:0000256" key="3">
    <source>
        <dbReference type="ARBA" id="ARBA00012748"/>
    </source>
</evidence>
<dbReference type="CDD" id="cd00609">
    <property type="entry name" value="AAT_like"/>
    <property type="match status" value="1"/>
</dbReference>
<dbReference type="Proteomes" id="UP000198341">
    <property type="component" value="Chromosome 14"/>
</dbReference>
<dbReference type="InterPro" id="IPR015421">
    <property type="entry name" value="PyrdxlP-dep_Trfase_major"/>
</dbReference>
<dbReference type="STRING" id="41875.K8EMV3"/>
<dbReference type="GeneID" id="19011865"/>
<name>K8EMV3_9CHLO</name>
<dbReference type="InterPro" id="IPR004839">
    <property type="entry name" value="Aminotransferase_I/II_large"/>
</dbReference>
<evidence type="ECO:0000256" key="6">
    <source>
        <dbReference type="ARBA" id="ARBA00022679"/>
    </source>
</evidence>
<organism evidence="12 13">
    <name type="scientific">Bathycoccus prasinos</name>
    <dbReference type="NCBI Taxonomy" id="41875"/>
    <lineage>
        <taxon>Eukaryota</taxon>
        <taxon>Viridiplantae</taxon>
        <taxon>Chlorophyta</taxon>
        <taxon>Mamiellophyceae</taxon>
        <taxon>Mamiellales</taxon>
        <taxon>Bathycoccaceae</taxon>
        <taxon>Bathycoccus</taxon>
    </lineage>
</organism>
<keyword evidence="8" id="KW-0368">Histidine biosynthesis</keyword>
<dbReference type="InterPro" id="IPR015424">
    <property type="entry name" value="PyrdxlP-dep_Trfase"/>
</dbReference>
<keyword evidence="5" id="KW-0028">Amino-acid biosynthesis</keyword>
<dbReference type="NCBIfam" id="TIGR01141">
    <property type="entry name" value="hisC"/>
    <property type="match status" value="1"/>
</dbReference>
<evidence type="ECO:0000256" key="1">
    <source>
        <dbReference type="ARBA" id="ARBA00001933"/>
    </source>
</evidence>
<evidence type="ECO:0000256" key="10">
    <source>
        <dbReference type="ARBA" id="ARBA00047481"/>
    </source>
</evidence>
<dbReference type="SUPFAM" id="SSF53383">
    <property type="entry name" value="PLP-dependent transferases"/>
    <property type="match status" value="1"/>
</dbReference>
<evidence type="ECO:0000313" key="13">
    <source>
        <dbReference type="Proteomes" id="UP000198341"/>
    </source>
</evidence>
<comment type="pathway">
    <text evidence="2">Amino-acid biosynthesis; L-histidine biosynthesis; L-histidine from 5-phospho-alpha-D-ribose 1-diphosphate: step 7/9.</text>
</comment>
<evidence type="ECO:0000256" key="7">
    <source>
        <dbReference type="ARBA" id="ARBA00022898"/>
    </source>
</evidence>
<proteinExistence type="inferred from homology"/>
<feature type="domain" description="Aminotransferase class I/classII large" evidence="11">
    <location>
        <begin position="81"/>
        <end position="399"/>
    </location>
</feature>
<comment type="cofactor">
    <cofactor evidence="1">
        <name>pyridoxal 5'-phosphate</name>
        <dbReference type="ChEBI" id="CHEBI:597326"/>
    </cofactor>
</comment>
<evidence type="ECO:0000259" key="11">
    <source>
        <dbReference type="Pfam" id="PF00155"/>
    </source>
</evidence>
<evidence type="ECO:0000313" key="12">
    <source>
        <dbReference type="EMBL" id="CCO19547.1"/>
    </source>
</evidence>
<keyword evidence="7" id="KW-0663">Pyridoxal phosphate</keyword>